<sequence>QRLDKGFTKFNCDSKYNNLSAILEKFETWIQLVAKSDNILQKEQLI</sequence>
<protein>
    <submittedName>
        <fullName evidence="1">28929_t:CDS:1</fullName>
    </submittedName>
</protein>
<evidence type="ECO:0000313" key="1">
    <source>
        <dbReference type="EMBL" id="CAG8843409.1"/>
    </source>
</evidence>
<organism evidence="1 2">
    <name type="scientific">Racocetra persica</name>
    <dbReference type="NCBI Taxonomy" id="160502"/>
    <lineage>
        <taxon>Eukaryota</taxon>
        <taxon>Fungi</taxon>
        <taxon>Fungi incertae sedis</taxon>
        <taxon>Mucoromycota</taxon>
        <taxon>Glomeromycotina</taxon>
        <taxon>Glomeromycetes</taxon>
        <taxon>Diversisporales</taxon>
        <taxon>Gigasporaceae</taxon>
        <taxon>Racocetra</taxon>
    </lineage>
</organism>
<comment type="caution">
    <text evidence="1">The sequence shown here is derived from an EMBL/GenBank/DDBJ whole genome shotgun (WGS) entry which is preliminary data.</text>
</comment>
<accession>A0ACA9SM13</accession>
<evidence type="ECO:0000313" key="2">
    <source>
        <dbReference type="Proteomes" id="UP000789920"/>
    </source>
</evidence>
<dbReference type="EMBL" id="CAJVQC010138262">
    <property type="protein sequence ID" value="CAG8843409.1"/>
    <property type="molecule type" value="Genomic_DNA"/>
</dbReference>
<feature type="non-terminal residue" evidence="1">
    <location>
        <position position="1"/>
    </location>
</feature>
<reference evidence="1" key="1">
    <citation type="submission" date="2021-06" db="EMBL/GenBank/DDBJ databases">
        <authorList>
            <person name="Kallberg Y."/>
            <person name="Tangrot J."/>
            <person name="Rosling A."/>
        </authorList>
    </citation>
    <scope>NUCLEOTIDE SEQUENCE</scope>
    <source>
        <strain evidence="1">MA461A</strain>
    </source>
</reference>
<proteinExistence type="predicted"/>
<dbReference type="Proteomes" id="UP000789920">
    <property type="component" value="Unassembled WGS sequence"/>
</dbReference>
<feature type="non-terminal residue" evidence="1">
    <location>
        <position position="46"/>
    </location>
</feature>
<gene>
    <name evidence="1" type="ORF">RPERSI_LOCUS32747</name>
</gene>
<keyword evidence="2" id="KW-1185">Reference proteome</keyword>
<name>A0ACA9SM13_9GLOM</name>